<evidence type="ECO:0000313" key="1">
    <source>
        <dbReference type="EMBL" id="KYC42066.1"/>
    </source>
</evidence>
<dbReference type="STRING" id="128403.WA1_18870"/>
<name>A0A139XBN9_9CYAN</name>
<dbReference type="AlphaFoldDB" id="A0A139XBN9"/>
<dbReference type="RefSeq" id="WP_017742016.1">
    <property type="nucleotide sequence ID" value="NZ_KQ976354.1"/>
</dbReference>
<dbReference type="EMBL" id="ANNX02000020">
    <property type="protein sequence ID" value="KYC42066.1"/>
    <property type="molecule type" value="Genomic_DNA"/>
</dbReference>
<accession>A0A139XBN9</accession>
<comment type="caution">
    <text evidence="1">The sequence shown here is derived from an EMBL/GenBank/DDBJ whole genome shotgun (WGS) entry which is preliminary data.</text>
</comment>
<proteinExistence type="predicted"/>
<gene>
    <name evidence="1" type="ORF">WA1_18870</name>
</gene>
<evidence type="ECO:0000313" key="2">
    <source>
        <dbReference type="Proteomes" id="UP000076925"/>
    </source>
</evidence>
<organism evidence="1 2">
    <name type="scientific">Scytonema hofmannii PCC 7110</name>
    <dbReference type="NCBI Taxonomy" id="128403"/>
    <lineage>
        <taxon>Bacteria</taxon>
        <taxon>Bacillati</taxon>
        <taxon>Cyanobacteriota</taxon>
        <taxon>Cyanophyceae</taxon>
        <taxon>Nostocales</taxon>
        <taxon>Scytonemataceae</taxon>
        <taxon>Scytonema</taxon>
    </lineage>
</organism>
<protein>
    <submittedName>
        <fullName evidence="1">Uncharacterized protein</fullName>
    </submittedName>
</protein>
<keyword evidence="2" id="KW-1185">Reference proteome</keyword>
<dbReference type="OrthoDB" id="9828604at2"/>
<sequence length="235" mass="25861">MVKVSLFSRIFTDFNVTPAEILAVNYHRSIKGKINVLEAPNSAVSNAKLALRSPVQVSDALPEFSSNTRRAMVLSIKTDTVDNANIAALRRRNLPLPPQGQLTVLKADSETPLKGATLRRGDTHIIQLTAIGDFPTEPEIVFALKHDIADKPLTVKTNQSNQGDITVTDLSPATTQLGQAQRLIAQIVLYPYDTQGLTLGRKVVFYTAKIIDRLADEIYTIESDRFALDTYSHSC</sequence>
<reference evidence="1 2" key="1">
    <citation type="journal article" date="2013" name="Genome Biol. Evol.">
        <title>Genomes of Stigonematalean cyanobacteria (subsection V) and the evolution of oxygenic photosynthesis from prokaryotes to plastids.</title>
        <authorList>
            <person name="Dagan T."/>
            <person name="Roettger M."/>
            <person name="Stucken K."/>
            <person name="Landan G."/>
            <person name="Koch R."/>
            <person name="Major P."/>
            <person name="Gould S.B."/>
            <person name="Goremykin V.V."/>
            <person name="Rippka R."/>
            <person name="Tandeau de Marsac N."/>
            <person name="Gugger M."/>
            <person name="Lockhart P.J."/>
            <person name="Allen J.F."/>
            <person name="Brune I."/>
            <person name="Maus I."/>
            <person name="Puhler A."/>
            <person name="Martin W.F."/>
        </authorList>
    </citation>
    <scope>NUCLEOTIDE SEQUENCE [LARGE SCALE GENOMIC DNA]</scope>
    <source>
        <strain evidence="1 2">PCC 7110</strain>
    </source>
</reference>
<dbReference type="Proteomes" id="UP000076925">
    <property type="component" value="Unassembled WGS sequence"/>
</dbReference>